<accession>C0C5U4</accession>
<evidence type="ECO:0000313" key="2">
    <source>
        <dbReference type="Proteomes" id="UP000004893"/>
    </source>
</evidence>
<gene>
    <name evidence="1" type="ORF">CLOHYLEM_07480</name>
</gene>
<proteinExistence type="predicted"/>
<organism evidence="1 2">
    <name type="scientific">[Clostridium] hylemonae DSM 15053</name>
    <dbReference type="NCBI Taxonomy" id="553973"/>
    <lineage>
        <taxon>Bacteria</taxon>
        <taxon>Bacillati</taxon>
        <taxon>Bacillota</taxon>
        <taxon>Clostridia</taxon>
        <taxon>Lachnospirales</taxon>
        <taxon>Lachnospiraceae</taxon>
    </lineage>
</organism>
<dbReference type="Proteomes" id="UP000004893">
    <property type="component" value="Unassembled WGS sequence"/>
</dbReference>
<reference evidence="1" key="1">
    <citation type="submission" date="2009-02" db="EMBL/GenBank/DDBJ databases">
        <authorList>
            <person name="Fulton L."/>
            <person name="Clifton S."/>
            <person name="Fulton B."/>
            <person name="Xu J."/>
            <person name="Minx P."/>
            <person name="Pepin K.H."/>
            <person name="Johnson M."/>
            <person name="Bhonagiri V."/>
            <person name="Nash W.E."/>
            <person name="Mardis E.R."/>
            <person name="Wilson R.K."/>
        </authorList>
    </citation>
    <scope>NUCLEOTIDE SEQUENCE [LARGE SCALE GENOMIC DNA]</scope>
    <source>
        <strain evidence="1">DSM 15053</strain>
    </source>
</reference>
<comment type="caution">
    <text evidence="1">The sequence shown here is derived from an EMBL/GenBank/DDBJ whole genome shotgun (WGS) entry which is preliminary data.</text>
</comment>
<sequence>MRNGMAIVSPLRMDCADIELRNRDMILLLRDSIQTPFSTFWHQKYA</sequence>
<protein>
    <submittedName>
        <fullName evidence="1">Uncharacterized protein</fullName>
    </submittedName>
</protein>
<dbReference type="STRING" id="553973.CLOHYLEM_07480"/>
<reference evidence="1" key="2">
    <citation type="submission" date="2013-06" db="EMBL/GenBank/DDBJ databases">
        <title>Draft genome sequence of Clostridium hylemonae (DSM 15053).</title>
        <authorList>
            <person name="Sudarsanam P."/>
            <person name="Ley R."/>
            <person name="Guruge J."/>
            <person name="Turnbaugh P.J."/>
            <person name="Mahowald M."/>
            <person name="Liep D."/>
            <person name="Gordon J."/>
        </authorList>
    </citation>
    <scope>NUCLEOTIDE SEQUENCE</scope>
    <source>
        <strain evidence="1">DSM 15053</strain>
    </source>
</reference>
<evidence type="ECO:0000313" key="1">
    <source>
        <dbReference type="EMBL" id="EEG72477.1"/>
    </source>
</evidence>
<dbReference type="EMBL" id="ABYI02000041">
    <property type="protein sequence ID" value="EEG72477.1"/>
    <property type="molecule type" value="Genomic_DNA"/>
</dbReference>
<dbReference type="AlphaFoldDB" id="C0C5U4"/>
<dbReference type="HOGENOM" id="CLU_3182061_0_0_9"/>
<keyword evidence="2" id="KW-1185">Reference proteome</keyword>
<name>C0C5U4_9FIRM</name>